<name>A0A165INJ0_9BASI</name>
<feature type="region of interest" description="Disordered" evidence="1">
    <location>
        <begin position="255"/>
        <end position="286"/>
    </location>
</feature>
<feature type="compositionally biased region" description="Basic and acidic residues" evidence="1">
    <location>
        <begin position="255"/>
        <end position="264"/>
    </location>
</feature>
<proteinExistence type="predicted"/>
<feature type="compositionally biased region" description="Acidic residues" evidence="1">
    <location>
        <begin position="187"/>
        <end position="198"/>
    </location>
</feature>
<evidence type="ECO:0000256" key="1">
    <source>
        <dbReference type="SAM" id="MobiDB-lite"/>
    </source>
</evidence>
<feature type="region of interest" description="Disordered" evidence="1">
    <location>
        <begin position="40"/>
        <end position="60"/>
    </location>
</feature>
<dbReference type="EMBL" id="KV423928">
    <property type="protein sequence ID" value="KZT60801.1"/>
    <property type="molecule type" value="Genomic_DNA"/>
</dbReference>
<dbReference type="OrthoDB" id="3345311at2759"/>
<gene>
    <name evidence="2" type="ORF">CALCODRAFT_492069</name>
</gene>
<protein>
    <recommendedName>
        <fullName evidence="4">CCD97-like C-terminal domain-containing protein</fullName>
    </recommendedName>
</protein>
<feature type="region of interest" description="Disordered" evidence="1">
    <location>
        <begin position="1"/>
        <end position="26"/>
    </location>
</feature>
<feature type="compositionally biased region" description="Low complexity" evidence="1">
    <location>
        <begin position="1"/>
        <end position="10"/>
    </location>
</feature>
<reference evidence="2 3" key="1">
    <citation type="journal article" date="2016" name="Mol. Biol. Evol.">
        <title>Comparative Genomics of Early-Diverging Mushroom-Forming Fungi Provides Insights into the Origins of Lignocellulose Decay Capabilities.</title>
        <authorList>
            <person name="Nagy L.G."/>
            <person name="Riley R."/>
            <person name="Tritt A."/>
            <person name="Adam C."/>
            <person name="Daum C."/>
            <person name="Floudas D."/>
            <person name="Sun H."/>
            <person name="Yadav J.S."/>
            <person name="Pangilinan J."/>
            <person name="Larsson K.H."/>
            <person name="Matsuura K."/>
            <person name="Barry K."/>
            <person name="Labutti K."/>
            <person name="Kuo R."/>
            <person name="Ohm R.A."/>
            <person name="Bhattacharya S.S."/>
            <person name="Shirouzu T."/>
            <person name="Yoshinaga Y."/>
            <person name="Martin F.M."/>
            <person name="Grigoriev I.V."/>
            <person name="Hibbett D.S."/>
        </authorList>
    </citation>
    <scope>NUCLEOTIDE SEQUENCE [LARGE SCALE GENOMIC DNA]</scope>
    <source>
        <strain evidence="2 3">HHB12733</strain>
    </source>
</reference>
<keyword evidence="3" id="KW-1185">Reference proteome</keyword>
<accession>A0A165INJ0</accession>
<feature type="compositionally biased region" description="Pro residues" evidence="1">
    <location>
        <begin position="11"/>
        <end position="23"/>
    </location>
</feature>
<dbReference type="AlphaFoldDB" id="A0A165INJ0"/>
<dbReference type="STRING" id="1353952.A0A165INJ0"/>
<evidence type="ECO:0008006" key="4">
    <source>
        <dbReference type="Google" id="ProtNLM"/>
    </source>
</evidence>
<evidence type="ECO:0000313" key="3">
    <source>
        <dbReference type="Proteomes" id="UP000076842"/>
    </source>
</evidence>
<feature type="compositionally biased region" description="Acidic residues" evidence="1">
    <location>
        <begin position="265"/>
        <end position="277"/>
    </location>
</feature>
<evidence type="ECO:0000313" key="2">
    <source>
        <dbReference type="EMBL" id="KZT60801.1"/>
    </source>
</evidence>
<sequence>MSSPSSSSSSPSPPSPPQHPFSPSPILAYLSLPPAYTPSPATQPLPFLRQHLPHLPPSHAAPFERLLTPEQRAQLPLIRNRRLAYALHPPLPAQLAWPHAAAREPALWSALGGPAAGLSLPKPGEREAAEERAWAKQEFVGRKGPEGAGMVGDLGALLGGYEMERAGEAERERRRARALARAQQPEPEQEEEEEEEEMGSLSSHETSSEDEGASTSAEGVKRAFERAVRERFVAGRLGWADYACDWEDGWDAELEREGEERWFDAGEEGEGEDDPMGGDDTGVLDY</sequence>
<dbReference type="Proteomes" id="UP000076842">
    <property type="component" value="Unassembled WGS sequence"/>
</dbReference>
<feature type="region of interest" description="Disordered" evidence="1">
    <location>
        <begin position="165"/>
        <end position="220"/>
    </location>
</feature>
<organism evidence="2 3">
    <name type="scientific">Calocera cornea HHB12733</name>
    <dbReference type="NCBI Taxonomy" id="1353952"/>
    <lineage>
        <taxon>Eukaryota</taxon>
        <taxon>Fungi</taxon>
        <taxon>Dikarya</taxon>
        <taxon>Basidiomycota</taxon>
        <taxon>Agaricomycotina</taxon>
        <taxon>Dacrymycetes</taxon>
        <taxon>Dacrymycetales</taxon>
        <taxon>Dacrymycetaceae</taxon>
        <taxon>Calocera</taxon>
    </lineage>
</organism>
<dbReference type="InParanoid" id="A0A165INJ0"/>